<keyword evidence="2" id="KW-1185">Reference proteome</keyword>
<dbReference type="Proteomes" id="UP000886653">
    <property type="component" value="Unassembled WGS sequence"/>
</dbReference>
<accession>A0A9P6NX02</accession>
<name>A0A9P6NX02_9BASI</name>
<sequence length="173" mass="18534">MTTQSSFSSQLQVYQSYSSNIVQAQSSIVGGATFEETRTQLVQVRTYYETRSSTLSSNCGCTADTTQTAAYRETVVQATTAFQETVKYCSTKFTSQQYASLQSEFRGIWSGIERSAEYAATARIDVKAVFQSAHLDSSIFSSLGISLKGVLSGVLGAVNGVLGSVGSILGHLL</sequence>
<protein>
    <submittedName>
        <fullName evidence="1">Uncharacterized protein</fullName>
    </submittedName>
</protein>
<evidence type="ECO:0000313" key="1">
    <source>
        <dbReference type="EMBL" id="KAG0151066.1"/>
    </source>
</evidence>
<organism evidence="1 2">
    <name type="scientific">Cronartium quercuum f. sp. fusiforme G11</name>
    <dbReference type="NCBI Taxonomy" id="708437"/>
    <lineage>
        <taxon>Eukaryota</taxon>
        <taxon>Fungi</taxon>
        <taxon>Dikarya</taxon>
        <taxon>Basidiomycota</taxon>
        <taxon>Pucciniomycotina</taxon>
        <taxon>Pucciniomycetes</taxon>
        <taxon>Pucciniales</taxon>
        <taxon>Coleosporiaceae</taxon>
        <taxon>Cronartium</taxon>
    </lineage>
</organism>
<evidence type="ECO:0000313" key="2">
    <source>
        <dbReference type="Proteomes" id="UP000886653"/>
    </source>
</evidence>
<proteinExistence type="predicted"/>
<gene>
    <name evidence="1" type="ORF">CROQUDRAFT_651586</name>
</gene>
<dbReference type="EMBL" id="MU167215">
    <property type="protein sequence ID" value="KAG0151066.1"/>
    <property type="molecule type" value="Genomic_DNA"/>
</dbReference>
<dbReference type="AlphaFoldDB" id="A0A9P6NX02"/>
<reference evidence="1" key="1">
    <citation type="submission" date="2013-11" db="EMBL/GenBank/DDBJ databases">
        <title>Genome sequence of the fusiform rust pathogen reveals effectors for host alternation and coevolution with pine.</title>
        <authorList>
            <consortium name="DOE Joint Genome Institute"/>
            <person name="Smith K."/>
            <person name="Pendleton A."/>
            <person name="Kubisiak T."/>
            <person name="Anderson C."/>
            <person name="Salamov A."/>
            <person name="Aerts A."/>
            <person name="Riley R."/>
            <person name="Clum A."/>
            <person name="Lindquist E."/>
            <person name="Ence D."/>
            <person name="Campbell M."/>
            <person name="Kronenberg Z."/>
            <person name="Feau N."/>
            <person name="Dhillon B."/>
            <person name="Hamelin R."/>
            <person name="Burleigh J."/>
            <person name="Smith J."/>
            <person name="Yandell M."/>
            <person name="Nelson C."/>
            <person name="Grigoriev I."/>
            <person name="Davis J."/>
        </authorList>
    </citation>
    <scope>NUCLEOTIDE SEQUENCE</scope>
    <source>
        <strain evidence="1">G11</strain>
    </source>
</reference>
<comment type="caution">
    <text evidence="1">The sequence shown here is derived from an EMBL/GenBank/DDBJ whole genome shotgun (WGS) entry which is preliminary data.</text>
</comment>